<comment type="caution">
    <text evidence="7">The sequence shown here is derived from an EMBL/GenBank/DDBJ whole genome shotgun (WGS) entry which is preliminary data.</text>
</comment>
<protein>
    <recommendedName>
        <fullName evidence="6">HAT C-terminal dimerisation domain-containing protein</fullName>
    </recommendedName>
</protein>
<reference evidence="7 8" key="1">
    <citation type="journal article" date="2018" name="Sci. Rep.">
        <title>Characterisation of pathogen-specific regions and novel effector candidates in Fusarium oxysporum f. sp. cepae.</title>
        <authorList>
            <person name="Armitage A.D."/>
            <person name="Taylor A."/>
            <person name="Sobczyk M.K."/>
            <person name="Baxter L."/>
            <person name="Greenfield B.P."/>
            <person name="Bates H.J."/>
            <person name="Wilson F."/>
            <person name="Jackson A.C."/>
            <person name="Ott S."/>
            <person name="Harrison R.J."/>
            <person name="Clarkson J.P."/>
        </authorList>
    </citation>
    <scope>NUCLEOTIDE SEQUENCE [LARGE SCALE GENOMIC DNA]</scope>
    <source>
        <strain evidence="7 8">Fo_A13</strain>
    </source>
</reference>
<evidence type="ECO:0000256" key="5">
    <source>
        <dbReference type="ARBA" id="ARBA00023242"/>
    </source>
</evidence>
<name>A0A420M6Q3_FUSOX</name>
<organism evidence="7 8">
    <name type="scientific">Fusarium oxysporum</name>
    <name type="common">Fusarium vascular wilt</name>
    <dbReference type="NCBI Taxonomy" id="5507"/>
    <lineage>
        <taxon>Eukaryota</taxon>
        <taxon>Fungi</taxon>
        <taxon>Dikarya</taxon>
        <taxon>Ascomycota</taxon>
        <taxon>Pezizomycotina</taxon>
        <taxon>Sordariomycetes</taxon>
        <taxon>Hypocreomycetidae</taxon>
        <taxon>Hypocreales</taxon>
        <taxon>Nectriaceae</taxon>
        <taxon>Fusarium</taxon>
        <taxon>Fusarium oxysporum species complex</taxon>
    </lineage>
</organism>
<dbReference type="GO" id="GO:0005634">
    <property type="term" value="C:nucleus"/>
    <property type="evidence" value="ECO:0007669"/>
    <property type="project" value="UniProtKB-SubCell"/>
</dbReference>
<keyword evidence="3" id="KW-0863">Zinc-finger</keyword>
<evidence type="ECO:0000259" key="6">
    <source>
        <dbReference type="Pfam" id="PF05699"/>
    </source>
</evidence>
<dbReference type="SUPFAM" id="SSF53098">
    <property type="entry name" value="Ribonuclease H-like"/>
    <property type="match status" value="1"/>
</dbReference>
<dbReference type="PANTHER" id="PTHR46481">
    <property type="entry name" value="ZINC FINGER BED DOMAIN-CONTAINING PROTEIN 4"/>
    <property type="match status" value="1"/>
</dbReference>
<gene>
    <name evidence="7" type="ORF">BFJ69_g17970</name>
</gene>
<dbReference type="InterPro" id="IPR012337">
    <property type="entry name" value="RNaseH-like_sf"/>
</dbReference>
<evidence type="ECO:0000256" key="2">
    <source>
        <dbReference type="ARBA" id="ARBA00022723"/>
    </source>
</evidence>
<evidence type="ECO:0000313" key="8">
    <source>
        <dbReference type="Proteomes" id="UP000285084"/>
    </source>
</evidence>
<dbReference type="GO" id="GO:0046983">
    <property type="term" value="F:protein dimerization activity"/>
    <property type="evidence" value="ECO:0007669"/>
    <property type="project" value="InterPro"/>
</dbReference>
<dbReference type="GO" id="GO:0008270">
    <property type="term" value="F:zinc ion binding"/>
    <property type="evidence" value="ECO:0007669"/>
    <property type="project" value="UniProtKB-KW"/>
</dbReference>
<dbReference type="InterPro" id="IPR052035">
    <property type="entry name" value="ZnF_BED_domain_contain"/>
</dbReference>
<dbReference type="VEuPathDB" id="FungiDB:FOMG_19031"/>
<sequence>MVDLDPHRPKDQALMNAFIALFEPARFQHLLIRWVACDNIPFYKLESPYFRDLMAYANSAIVDSGSLPTHSTIREWIVRTFSRHKGVVTELLGRSLSRINISFDAWSSRRFTSLLGLTVHFLDDEGKFRTFLLGLPRIEGRHGGENLADRVSEILHEYGIEERTGYFVTDNAGSNDTCLEDLGIELGFKKQHRRLRCCGHIINLVARSILFGTDVDAFEEDCKLHNIIHWVQRSGQRIEKLHKLQSIENTALSLEDKTTYDVITDNATRWNSSEAMMERGYLLRNALDSLVQAEVTEWNQYVARRTQNGIKLMPKKSRKKPAIVDDKMTAEDWSIIAEYLAILKPLKIATKRLEGRPQEGKFGAIWEVLLTMEWLLKHLEEAKLQHERDEEPYLRIGCNLGWMKLDQYYTLTEDSPAYLAALVLHPAFRWSTVESQWADHPGWLIRGKAAVQELWEEYRKLSVEQDALPEQPTIARKTTDLDDFMASIRKLSTQPAPSPSAMRDEYAEWVATTDPGDCLVDDPIQYWLLRRRQYLRLSRMAIDLFSVPAMSSEPERIFSLAGQMVTAQRGRLKADLIGAAQ</sequence>
<accession>A0A420M6Q3</accession>
<dbReference type="AlphaFoldDB" id="A0A420M6Q3"/>
<comment type="subcellular location">
    <subcellularLocation>
        <location evidence="1">Nucleus</location>
    </subcellularLocation>
</comment>
<dbReference type="EMBL" id="MRCX01001252">
    <property type="protein sequence ID" value="RKK51013.1"/>
    <property type="molecule type" value="Genomic_DNA"/>
</dbReference>
<keyword evidence="5" id="KW-0539">Nucleus</keyword>
<dbReference type="Pfam" id="PF05699">
    <property type="entry name" value="Dimer_Tnp_hAT"/>
    <property type="match status" value="1"/>
</dbReference>
<dbReference type="VEuPathDB" id="FungiDB:HZS61_006557"/>
<keyword evidence="4" id="KW-0862">Zinc</keyword>
<evidence type="ECO:0000256" key="1">
    <source>
        <dbReference type="ARBA" id="ARBA00004123"/>
    </source>
</evidence>
<proteinExistence type="predicted"/>
<dbReference type="VEuPathDB" id="FungiDB:FOXG_22203"/>
<evidence type="ECO:0000256" key="4">
    <source>
        <dbReference type="ARBA" id="ARBA00022833"/>
    </source>
</evidence>
<dbReference type="VEuPathDB" id="FungiDB:FOC1_g10001633"/>
<keyword evidence="2" id="KW-0479">Metal-binding</keyword>
<dbReference type="VEuPathDB" id="FungiDB:FOC4_g10000198"/>
<dbReference type="InterPro" id="IPR008906">
    <property type="entry name" value="HATC_C_dom"/>
</dbReference>
<feature type="domain" description="HAT C-terminal dimerisation" evidence="6">
    <location>
        <begin position="522"/>
        <end position="575"/>
    </location>
</feature>
<evidence type="ECO:0000256" key="3">
    <source>
        <dbReference type="ARBA" id="ARBA00022771"/>
    </source>
</evidence>
<dbReference type="Proteomes" id="UP000285084">
    <property type="component" value="Unassembled WGS sequence"/>
</dbReference>
<dbReference type="VEuPathDB" id="FungiDB:FOC1_g10000975"/>
<feature type="non-terminal residue" evidence="7">
    <location>
        <position position="581"/>
    </location>
</feature>
<dbReference type="PANTHER" id="PTHR46481:SF10">
    <property type="entry name" value="ZINC FINGER BED DOMAIN-CONTAINING PROTEIN 39"/>
    <property type="match status" value="1"/>
</dbReference>
<evidence type="ECO:0000313" key="7">
    <source>
        <dbReference type="EMBL" id="RKK51013.1"/>
    </source>
</evidence>